<reference evidence="2" key="1">
    <citation type="journal article" date="2014" name="Front. Microbiol.">
        <title>High frequency of phylogenetically diverse reductive dehalogenase-homologous genes in deep subseafloor sedimentary metagenomes.</title>
        <authorList>
            <person name="Kawai M."/>
            <person name="Futagami T."/>
            <person name="Toyoda A."/>
            <person name="Takaki Y."/>
            <person name="Nishi S."/>
            <person name="Hori S."/>
            <person name="Arai W."/>
            <person name="Tsubouchi T."/>
            <person name="Morono Y."/>
            <person name="Uchiyama I."/>
            <person name="Ito T."/>
            <person name="Fujiyama A."/>
            <person name="Inagaki F."/>
            <person name="Takami H."/>
        </authorList>
    </citation>
    <scope>NUCLEOTIDE SEQUENCE</scope>
    <source>
        <strain evidence="2">Expedition CK06-06</strain>
    </source>
</reference>
<dbReference type="AlphaFoldDB" id="X1DP58"/>
<keyword evidence="1" id="KW-0472">Membrane</keyword>
<proteinExistence type="predicted"/>
<comment type="caution">
    <text evidence="2">The sequence shown here is derived from an EMBL/GenBank/DDBJ whole genome shotgun (WGS) entry which is preliminary data.</text>
</comment>
<protein>
    <submittedName>
        <fullName evidence="2">Uncharacterized protein</fullName>
    </submittedName>
</protein>
<keyword evidence="1" id="KW-1133">Transmembrane helix</keyword>
<feature type="transmembrane region" description="Helical" evidence="1">
    <location>
        <begin position="105"/>
        <end position="127"/>
    </location>
</feature>
<evidence type="ECO:0000313" key="2">
    <source>
        <dbReference type="EMBL" id="GAH10020.1"/>
    </source>
</evidence>
<sequence length="132" mass="15432">MEVKKLKREETTILEVEPGIVNEERSLILLESRPKKKIDETISTPQQYVSRYHYETKDLGRFLELCPHCRKPSMLALRKTVIDTAIEYLNEKEEIRERRAGRRRIALLIAGLIGIAGGLYYLFFHLISGFRI</sequence>
<keyword evidence="1" id="KW-0812">Transmembrane</keyword>
<name>X1DP58_9ZZZZ</name>
<organism evidence="2">
    <name type="scientific">marine sediment metagenome</name>
    <dbReference type="NCBI Taxonomy" id="412755"/>
    <lineage>
        <taxon>unclassified sequences</taxon>
        <taxon>metagenomes</taxon>
        <taxon>ecological metagenomes</taxon>
    </lineage>
</organism>
<gene>
    <name evidence="2" type="ORF">S01H4_54012</name>
</gene>
<dbReference type="EMBL" id="BART01031038">
    <property type="protein sequence ID" value="GAH10020.1"/>
    <property type="molecule type" value="Genomic_DNA"/>
</dbReference>
<accession>X1DP58</accession>
<evidence type="ECO:0000256" key="1">
    <source>
        <dbReference type="SAM" id="Phobius"/>
    </source>
</evidence>